<dbReference type="GO" id="GO:0051539">
    <property type="term" value="F:4 iron, 4 sulfur cluster binding"/>
    <property type="evidence" value="ECO:0007669"/>
    <property type="project" value="UniProtKB-KW"/>
</dbReference>
<sequence length="408" mass="46350">MKKAYLHATKHPCTENAMNLNLLRRWFGGNDWEMTSDPSNADVIVVSTCGFSREQEDYEIGVIAKLGKIRKPDARLVVLGCLPKINRERLEGVFRGDTVPTDKIEKMDEILDLPKKTWEFENHTVSREEYSTDPRISRFFNIRRKLEILGDSLPFINVPPVLFTVPSERWWCVRCAMGCTGNCSYCGIRHAHGPFRSEPVDEIISQVKQGLQRGHGEIALTGEDLGGYGVDIGTDLADLLAEIVSLPGDFAVNIRFIDPYWLIRLRDKLMPVFATGKIKAFCAPAQSGSNRILKLMNRRYSYEELKDTVNAIVRNTPVDLVSTNIIVGFPGETRDEIAESMRLIRDIDFGMYMIFRYEDRPGTVASGLPGKISEAEKEKRYQILHRRAVIKHGTELFKGFAARFRSSR</sequence>
<dbReference type="SFLD" id="SFLDS00029">
    <property type="entry name" value="Radical_SAM"/>
    <property type="match status" value="1"/>
</dbReference>
<dbReference type="InterPro" id="IPR038135">
    <property type="entry name" value="Methylthiotransferase_N_sf"/>
</dbReference>
<dbReference type="AlphaFoldDB" id="A0A2N1PPQ8"/>
<feature type="domain" description="Radical SAM core" evidence="3">
    <location>
        <begin position="165"/>
        <end position="395"/>
    </location>
</feature>
<evidence type="ECO:0000313" key="5">
    <source>
        <dbReference type="Proteomes" id="UP000233256"/>
    </source>
</evidence>
<protein>
    <submittedName>
        <fullName evidence="4">Uncharacterized protein</fullName>
    </submittedName>
</protein>
<comment type="caution">
    <text evidence="4">The sequence shown here is derived from an EMBL/GenBank/DDBJ whole genome shotgun (WGS) entry which is preliminary data.</text>
</comment>
<dbReference type="SFLD" id="SFLDG01082">
    <property type="entry name" value="B12-binding_domain_containing"/>
    <property type="match status" value="1"/>
</dbReference>
<dbReference type="GO" id="GO:0046872">
    <property type="term" value="F:metal ion binding"/>
    <property type="evidence" value="ECO:0007669"/>
    <property type="project" value="UniProtKB-KW"/>
</dbReference>
<dbReference type="InterPro" id="IPR058240">
    <property type="entry name" value="rSAM_sf"/>
</dbReference>
<reference evidence="4 5" key="1">
    <citation type="journal article" date="2017" name="ISME J.">
        <title>Potential for microbial H2 and metal transformations associated with novel bacteria and archaea in deep terrestrial subsurface sediments.</title>
        <authorList>
            <person name="Hernsdorf A.W."/>
            <person name="Amano Y."/>
            <person name="Miyakawa K."/>
            <person name="Ise K."/>
            <person name="Suzuki Y."/>
            <person name="Anantharaman K."/>
            <person name="Probst A."/>
            <person name="Burstein D."/>
            <person name="Thomas B.C."/>
            <person name="Banfield J.F."/>
        </authorList>
    </citation>
    <scope>NUCLEOTIDE SEQUENCE [LARGE SCALE GENOMIC DNA]</scope>
    <source>
        <strain evidence="4">HGW-Wallbacteria-1</strain>
    </source>
</reference>
<dbReference type="InterPro" id="IPR013848">
    <property type="entry name" value="Methylthiotransferase_N"/>
</dbReference>
<feature type="domain" description="MTTase N-terminal" evidence="2">
    <location>
        <begin position="4"/>
        <end position="116"/>
    </location>
</feature>
<dbReference type="Pfam" id="PF00919">
    <property type="entry name" value="UPF0004"/>
    <property type="match status" value="1"/>
</dbReference>
<dbReference type="InterPro" id="IPR023404">
    <property type="entry name" value="rSAM_horseshoe"/>
</dbReference>
<dbReference type="Pfam" id="PF04055">
    <property type="entry name" value="Radical_SAM"/>
    <property type="match status" value="1"/>
</dbReference>
<dbReference type="Proteomes" id="UP000233256">
    <property type="component" value="Unassembled WGS sequence"/>
</dbReference>
<keyword evidence="1" id="KW-0808">Transferase</keyword>
<gene>
    <name evidence="4" type="ORF">CVV64_10180</name>
</gene>
<dbReference type="PROSITE" id="PS51918">
    <property type="entry name" value="RADICAL_SAM"/>
    <property type="match status" value="1"/>
</dbReference>
<dbReference type="CDD" id="cd01335">
    <property type="entry name" value="Radical_SAM"/>
    <property type="match status" value="1"/>
</dbReference>
<evidence type="ECO:0000256" key="1">
    <source>
        <dbReference type="ARBA" id="ARBA00022679"/>
    </source>
</evidence>
<dbReference type="SUPFAM" id="SSF102114">
    <property type="entry name" value="Radical SAM enzymes"/>
    <property type="match status" value="1"/>
</dbReference>
<dbReference type="GO" id="GO:0035598">
    <property type="term" value="F:tRNA (N(6)-L-threonylcarbamoyladenosine(37)-C(2))-methylthiotransferase activity"/>
    <property type="evidence" value="ECO:0007669"/>
    <property type="project" value="TreeGrafter"/>
</dbReference>
<dbReference type="Gene3D" id="3.80.30.20">
    <property type="entry name" value="tm_1862 like domain"/>
    <property type="match status" value="1"/>
</dbReference>
<proteinExistence type="predicted"/>
<name>A0A2N1PPQ8_9BACT</name>
<dbReference type="InterPro" id="IPR007197">
    <property type="entry name" value="rSAM"/>
</dbReference>
<dbReference type="PANTHER" id="PTHR11918:SF45">
    <property type="entry name" value="THREONYLCARBAMOYLADENOSINE TRNA METHYLTHIOTRANSFERASE"/>
    <property type="match status" value="1"/>
</dbReference>
<dbReference type="InterPro" id="IPR006638">
    <property type="entry name" value="Elp3/MiaA/NifB-like_rSAM"/>
</dbReference>
<evidence type="ECO:0000259" key="3">
    <source>
        <dbReference type="PROSITE" id="PS51918"/>
    </source>
</evidence>
<evidence type="ECO:0000259" key="2">
    <source>
        <dbReference type="PROSITE" id="PS51449"/>
    </source>
</evidence>
<dbReference type="SMART" id="SM00729">
    <property type="entry name" value="Elp3"/>
    <property type="match status" value="1"/>
</dbReference>
<organism evidence="4 5">
    <name type="scientific">Candidatus Wallbacteria bacterium HGW-Wallbacteria-1</name>
    <dbReference type="NCBI Taxonomy" id="2013854"/>
    <lineage>
        <taxon>Bacteria</taxon>
        <taxon>Candidatus Walliibacteriota</taxon>
    </lineage>
</organism>
<evidence type="ECO:0000313" key="4">
    <source>
        <dbReference type="EMBL" id="PKK90325.1"/>
    </source>
</evidence>
<dbReference type="PROSITE" id="PS51449">
    <property type="entry name" value="MTTASE_N"/>
    <property type="match status" value="1"/>
</dbReference>
<accession>A0A2N1PPQ8</accession>
<dbReference type="Gene3D" id="3.40.50.12160">
    <property type="entry name" value="Methylthiotransferase, N-terminal domain"/>
    <property type="match status" value="1"/>
</dbReference>
<dbReference type="EMBL" id="PGXC01000006">
    <property type="protein sequence ID" value="PKK90325.1"/>
    <property type="molecule type" value="Genomic_DNA"/>
</dbReference>
<dbReference type="PANTHER" id="PTHR11918">
    <property type="entry name" value="RADICAL SAM PROTEINS"/>
    <property type="match status" value="1"/>
</dbReference>